<feature type="transmembrane region" description="Helical" evidence="1">
    <location>
        <begin position="115"/>
        <end position="142"/>
    </location>
</feature>
<dbReference type="GO" id="GO:0008643">
    <property type="term" value="P:carbohydrate transport"/>
    <property type="evidence" value="ECO:0007669"/>
    <property type="project" value="InterPro"/>
</dbReference>
<keyword evidence="1" id="KW-0812">Transmembrane</keyword>
<dbReference type="Pfam" id="PF13347">
    <property type="entry name" value="MFS_2"/>
    <property type="match status" value="1"/>
</dbReference>
<name>A0A6L5X4H6_9FIRM</name>
<evidence type="ECO:0000256" key="1">
    <source>
        <dbReference type="SAM" id="Phobius"/>
    </source>
</evidence>
<feature type="transmembrane region" description="Helical" evidence="1">
    <location>
        <begin position="154"/>
        <end position="172"/>
    </location>
</feature>
<keyword evidence="1" id="KW-0472">Membrane</keyword>
<feature type="transmembrane region" description="Helical" evidence="1">
    <location>
        <begin position="85"/>
        <end position="103"/>
    </location>
</feature>
<dbReference type="InterPro" id="IPR039672">
    <property type="entry name" value="MFS_2"/>
</dbReference>
<dbReference type="GO" id="GO:0005886">
    <property type="term" value="C:plasma membrane"/>
    <property type="evidence" value="ECO:0007669"/>
    <property type="project" value="TreeGrafter"/>
</dbReference>
<evidence type="ECO:0000313" key="3">
    <source>
        <dbReference type="Proteomes" id="UP000481852"/>
    </source>
</evidence>
<gene>
    <name evidence="2" type="ORF">FYJ35_09480</name>
</gene>
<protein>
    <submittedName>
        <fullName evidence="2">MFS transporter</fullName>
    </submittedName>
</protein>
<feature type="transmembrane region" description="Helical" evidence="1">
    <location>
        <begin position="244"/>
        <end position="265"/>
    </location>
</feature>
<dbReference type="PANTHER" id="PTHR11328">
    <property type="entry name" value="MAJOR FACILITATOR SUPERFAMILY DOMAIN-CONTAINING PROTEIN"/>
    <property type="match status" value="1"/>
</dbReference>
<keyword evidence="1" id="KW-1133">Transmembrane helix</keyword>
<dbReference type="InterPro" id="IPR001927">
    <property type="entry name" value="Na/Gal_symport"/>
</dbReference>
<dbReference type="NCBIfam" id="TIGR00792">
    <property type="entry name" value="gph"/>
    <property type="match status" value="1"/>
</dbReference>
<dbReference type="GO" id="GO:0015293">
    <property type="term" value="F:symporter activity"/>
    <property type="evidence" value="ECO:0007669"/>
    <property type="project" value="InterPro"/>
</dbReference>
<dbReference type="SUPFAM" id="SSF103473">
    <property type="entry name" value="MFS general substrate transporter"/>
    <property type="match status" value="1"/>
</dbReference>
<feature type="transmembrane region" description="Helical" evidence="1">
    <location>
        <begin position="310"/>
        <end position="328"/>
    </location>
</feature>
<proteinExistence type="predicted"/>
<dbReference type="GO" id="GO:0006814">
    <property type="term" value="P:sodium ion transport"/>
    <property type="evidence" value="ECO:0007669"/>
    <property type="project" value="InterPro"/>
</dbReference>
<feature type="transmembrane region" description="Helical" evidence="1">
    <location>
        <begin position="424"/>
        <end position="447"/>
    </location>
</feature>
<feature type="transmembrane region" description="Helical" evidence="1">
    <location>
        <begin position="334"/>
        <end position="361"/>
    </location>
</feature>
<dbReference type="Proteomes" id="UP000481852">
    <property type="component" value="Unassembled WGS sequence"/>
</dbReference>
<dbReference type="Gene3D" id="1.20.1250.20">
    <property type="entry name" value="MFS general substrate transporter like domains"/>
    <property type="match status" value="1"/>
</dbReference>
<dbReference type="EMBL" id="VULZ01000010">
    <property type="protein sequence ID" value="MSS15261.1"/>
    <property type="molecule type" value="Genomic_DNA"/>
</dbReference>
<reference evidence="2 3" key="1">
    <citation type="submission" date="2019-08" db="EMBL/GenBank/DDBJ databases">
        <title>In-depth cultivation of the pig gut microbiome towards novel bacterial diversity and tailored functional studies.</title>
        <authorList>
            <person name="Wylensek D."/>
            <person name="Hitch T.C.A."/>
            <person name="Clavel T."/>
        </authorList>
    </citation>
    <scope>NUCLEOTIDE SEQUENCE [LARGE SCALE GENOMIC DNA]</scope>
    <source>
        <strain evidence="2 3">Oil+RF-744-WCA-WT-11</strain>
    </source>
</reference>
<feature type="transmembrane region" description="Helical" evidence="1">
    <location>
        <begin position="277"/>
        <end position="298"/>
    </location>
</feature>
<dbReference type="InterPro" id="IPR036259">
    <property type="entry name" value="MFS_trans_sf"/>
</dbReference>
<organism evidence="2 3">
    <name type="scientific">Porcincola intestinalis</name>
    <dbReference type="NCBI Taxonomy" id="2606632"/>
    <lineage>
        <taxon>Bacteria</taxon>
        <taxon>Bacillati</taxon>
        <taxon>Bacillota</taxon>
        <taxon>Clostridia</taxon>
        <taxon>Lachnospirales</taxon>
        <taxon>Lachnospiraceae</taxon>
        <taxon>Porcincola</taxon>
    </lineage>
</organism>
<keyword evidence="3" id="KW-1185">Reference proteome</keyword>
<dbReference type="AlphaFoldDB" id="A0A6L5X4H6"/>
<feature type="transmembrane region" description="Helical" evidence="1">
    <location>
        <begin position="15"/>
        <end position="39"/>
    </location>
</feature>
<dbReference type="PANTHER" id="PTHR11328:SF24">
    <property type="entry name" value="MAJOR FACILITATOR SUPERFAMILY (MFS) PROFILE DOMAIN-CONTAINING PROTEIN"/>
    <property type="match status" value="1"/>
</dbReference>
<evidence type="ECO:0000313" key="2">
    <source>
        <dbReference type="EMBL" id="MSS15261.1"/>
    </source>
</evidence>
<comment type="caution">
    <text evidence="2">The sequence shown here is derived from an EMBL/GenBank/DDBJ whole genome shotgun (WGS) entry which is preliminary data.</text>
</comment>
<feature type="transmembrane region" description="Helical" evidence="1">
    <location>
        <begin position="178"/>
        <end position="201"/>
    </location>
</feature>
<sequence>MNKYAGKRPGFGEKIAFALGDGGCNFVWTTLGSFLTVYYTDNVGIAAATIGTMMLLARLLDGISDLIMGTIIDHTHTRWGKARPWILWSAIPMGVGLVLMFSIPSSLSSKGKVAYAFISYVLMAAVVYTACNLAYNTLLALFSPERKDRIQASSFRFFCTMATVLFINYNTMDFVGKFGWTGMASIFGAIAVGMLLITFFFTKERNNQDIAENVDRTFVDTEKKKKAQKLSVGKSFAYLFKNKYFLLLTLIFVVNYTALGVNNGLRIYYARDVLGNVGLMGTLTLCFILPKMIGNLVYPYIVKVLGNWRAMVIGYIVEIAGVLLMAVLPTSASAAFTGLILLGIGGIPHNAGLFAMVADVVDYGEWKTGVRLDGLTNSATSFGMKVGAGLGSAIVGWGLAWAAYEGKRTAQKVAQTAMTIARIKSAYTIIPVILFAIGLVALLFCNLDKIAPQMEKDLAAKHAE</sequence>
<accession>A0A6L5X4H6</accession>
<feature type="transmembrane region" description="Helical" evidence="1">
    <location>
        <begin position="382"/>
        <end position="404"/>
    </location>
</feature>
<dbReference type="CDD" id="cd17332">
    <property type="entry name" value="MFS_MelB_like"/>
    <property type="match status" value="1"/>
</dbReference>